<dbReference type="EMBL" id="JAFIRN010000002">
    <property type="protein sequence ID" value="KAG5854641.1"/>
    <property type="molecule type" value="Genomic_DNA"/>
</dbReference>
<organism evidence="2 3">
    <name type="scientific">Anguilla anguilla</name>
    <name type="common">European freshwater eel</name>
    <name type="synonym">Muraena anguilla</name>
    <dbReference type="NCBI Taxonomy" id="7936"/>
    <lineage>
        <taxon>Eukaryota</taxon>
        <taxon>Metazoa</taxon>
        <taxon>Chordata</taxon>
        <taxon>Craniata</taxon>
        <taxon>Vertebrata</taxon>
        <taxon>Euteleostomi</taxon>
        <taxon>Actinopterygii</taxon>
        <taxon>Neopterygii</taxon>
        <taxon>Teleostei</taxon>
        <taxon>Anguilliformes</taxon>
        <taxon>Anguillidae</taxon>
        <taxon>Anguilla</taxon>
    </lineage>
</organism>
<proteinExistence type="predicted"/>
<name>A0A9D3MT76_ANGAN</name>
<comment type="caution">
    <text evidence="2">The sequence shown here is derived from an EMBL/GenBank/DDBJ whole genome shotgun (WGS) entry which is preliminary data.</text>
</comment>
<dbReference type="AlphaFoldDB" id="A0A9D3MT76"/>
<protein>
    <submittedName>
        <fullName evidence="2">Uncharacterized protein</fullName>
    </submittedName>
</protein>
<keyword evidence="3" id="KW-1185">Reference proteome</keyword>
<dbReference type="Proteomes" id="UP001044222">
    <property type="component" value="Unassembled WGS sequence"/>
</dbReference>
<reference evidence="2" key="1">
    <citation type="submission" date="2021-01" db="EMBL/GenBank/DDBJ databases">
        <title>A chromosome-scale assembly of European eel, Anguilla anguilla.</title>
        <authorList>
            <person name="Henkel C."/>
            <person name="Jong-Raadsen S.A."/>
            <person name="Dufour S."/>
            <person name="Weltzien F.-A."/>
            <person name="Palstra A.P."/>
            <person name="Pelster B."/>
            <person name="Spaink H.P."/>
            <person name="Van Den Thillart G.E."/>
            <person name="Jansen H."/>
            <person name="Zahm M."/>
            <person name="Klopp C."/>
            <person name="Cedric C."/>
            <person name="Louis A."/>
            <person name="Berthelot C."/>
            <person name="Parey E."/>
            <person name="Roest Crollius H."/>
            <person name="Montfort J."/>
            <person name="Robinson-Rechavi M."/>
            <person name="Bucao C."/>
            <person name="Bouchez O."/>
            <person name="Gislard M."/>
            <person name="Lluch J."/>
            <person name="Milhes M."/>
            <person name="Lampietro C."/>
            <person name="Lopez Roques C."/>
            <person name="Donnadieu C."/>
            <person name="Braasch I."/>
            <person name="Desvignes T."/>
            <person name="Postlethwait J."/>
            <person name="Bobe J."/>
            <person name="Guiguen Y."/>
            <person name="Dirks R."/>
        </authorList>
    </citation>
    <scope>NUCLEOTIDE SEQUENCE</scope>
    <source>
        <strain evidence="2">Tag_6206</strain>
        <tissue evidence="2">Liver</tissue>
    </source>
</reference>
<evidence type="ECO:0000256" key="1">
    <source>
        <dbReference type="SAM" id="MobiDB-lite"/>
    </source>
</evidence>
<evidence type="ECO:0000313" key="3">
    <source>
        <dbReference type="Proteomes" id="UP001044222"/>
    </source>
</evidence>
<sequence length="172" mass="19024">MLRRTLTRSTWNVSFTDAMRARESEREGEEPVSLGLDTDLTSMQRARVKAARVPADIRFSGPAQSRRDPFFSPQGLNDSAAWRGSLRRASTGSTAQKNHPRAGVPRVRPAVLSLPTWSGPACFTDSRRTCATRCGRLSCHSRRSGRPVFSLCAFGDAGHWVRRHPGPIFTVS</sequence>
<evidence type="ECO:0000313" key="2">
    <source>
        <dbReference type="EMBL" id="KAG5854641.1"/>
    </source>
</evidence>
<accession>A0A9D3MT76</accession>
<gene>
    <name evidence="2" type="ORF">ANANG_G00039970</name>
</gene>
<feature type="region of interest" description="Disordered" evidence="1">
    <location>
        <begin position="59"/>
        <end position="78"/>
    </location>
</feature>